<dbReference type="RefSeq" id="WP_156275773.1">
    <property type="nucleotide sequence ID" value="NZ_CP046244.1"/>
</dbReference>
<name>A0A6I5ZVS9_9FIRM</name>
<dbReference type="InterPro" id="IPR023885">
    <property type="entry name" value="4Fe4S-binding_SPASM_dom"/>
</dbReference>
<dbReference type="PROSITE" id="PS51918">
    <property type="entry name" value="RADICAL_SAM"/>
    <property type="match status" value="1"/>
</dbReference>
<organism evidence="8 9">
    <name type="scientific">Neomoorella glycerini</name>
    <dbReference type="NCBI Taxonomy" id="55779"/>
    <lineage>
        <taxon>Bacteria</taxon>
        <taxon>Bacillati</taxon>
        <taxon>Bacillota</taxon>
        <taxon>Clostridia</taxon>
        <taxon>Neomoorellales</taxon>
        <taxon>Neomoorellaceae</taxon>
        <taxon>Neomoorella</taxon>
    </lineage>
</organism>
<gene>
    <name evidence="8" type="primary">pqqE_5</name>
    <name evidence="8" type="ORF">MGLY_33410</name>
</gene>
<evidence type="ECO:0000256" key="2">
    <source>
        <dbReference type="ARBA" id="ARBA00022485"/>
    </source>
</evidence>
<dbReference type="SUPFAM" id="SSF102114">
    <property type="entry name" value="Radical SAM enzymes"/>
    <property type="match status" value="1"/>
</dbReference>
<dbReference type="Gene3D" id="3.20.20.70">
    <property type="entry name" value="Aldolase class I"/>
    <property type="match status" value="1"/>
</dbReference>
<keyword evidence="6" id="KW-0411">Iron-sulfur</keyword>
<reference evidence="8 9" key="1">
    <citation type="submission" date="2019-11" db="EMBL/GenBank/DDBJ databases">
        <title>Genome sequence of Moorella glycerini DSM11254.</title>
        <authorList>
            <person name="Poehlein A."/>
            <person name="Boeer T."/>
            <person name="Daniel R."/>
        </authorList>
    </citation>
    <scope>NUCLEOTIDE SEQUENCE [LARGE SCALE GENOMIC DNA]</scope>
    <source>
        <strain evidence="8 9">DSM 11254</strain>
    </source>
</reference>
<dbReference type="SFLD" id="SFLDG01387">
    <property type="entry name" value="BtrN-like_SPASM_domain_contain"/>
    <property type="match status" value="1"/>
</dbReference>
<dbReference type="Proteomes" id="UP000425916">
    <property type="component" value="Chromosome"/>
</dbReference>
<keyword evidence="5" id="KW-0408">Iron</keyword>
<dbReference type="InterPro" id="IPR013785">
    <property type="entry name" value="Aldolase_TIM"/>
</dbReference>
<dbReference type="Pfam" id="PF13186">
    <property type="entry name" value="SPASM"/>
    <property type="match status" value="1"/>
</dbReference>
<dbReference type="PANTHER" id="PTHR11228:SF7">
    <property type="entry name" value="PQQA PEPTIDE CYCLASE"/>
    <property type="match status" value="1"/>
</dbReference>
<evidence type="ECO:0000256" key="5">
    <source>
        <dbReference type="ARBA" id="ARBA00023004"/>
    </source>
</evidence>
<dbReference type="GO" id="GO:0051536">
    <property type="term" value="F:iron-sulfur cluster binding"/>
    <property type="evidence" value="ECO:0007669"/>
    <property type="project" value="UniProtKB-KW"/>
</dbReference>
<evidence type="ECO:0000256" key="1">
    <source>
        <dbReference type="ARBA" id="ARBA00001966"/>
    </source>
</evidence>
<evidence type="ECO:0000313" key="8">
    <source>
        <dbReference type="EMBL" id="QGP93916.1"/>
    </source>
</evidence>
<evidence type="ECO:0000259" key="7">
    <source>
        <dbReference type="PROSITE" id="PS51918"/>
    </source>
</evidence>
<dbReference type="EMBL" id="CP046244">
    <property type="protein sequence ID" value="QGP93916.1"/>
    <property type="molecule type" value="Genomic_DNA"/>
</dbReference>
<feature type="domain" description="Radical SAM core" evidence="7">
    <location>
        <begin position="17"/>
        <end position="241"/>
    </location>
</feature>
<dbReference type="PANTHER" id="PTHR11228">
    <property type="entry name" value="RADICAL SAM DOMAIN PROTEIN"/>
    <property type="match status" value="1"/>
</dbReference>
<keyword evidence="9" id="KW-1185">Reference proteome</keyword>
<dbReference type="OrthoDB" id="9810775at2"/>
<dbReference type="InterPro" id="IPR007197">
    <property type="entry name" value="rSAM"/>
</dbReference>
<evidence type="ECO:0000256" key="6">
    <source>
        <dbReference type="ARBA" id="ARBA00023014"/>
    </source>
</evidence>
<dbReference type="SFLD" id="SFLDG01067">
    <property type="entry name" value="SPASM/twitch_domain_containing"/>
    <property type="match status" value="1"/>
</dbReference>
<dbReference type="CDD" id="cd01335">
    <property type="entry name" value="Radical_SAM"/>
    <property type="match status" value="1"/>
</dbReference>
<comment type="cofactor">
    <cofactor evidence="1">
        <name>[4Fe-4S] cluster</name>
        <dbReference type="ChEBI" id="CHEBI:49883"/>
    </cofactor>
</comment>
<dbReference type="SFLD" id="SFLDS00029">
    <property type="entry name" value="Radical_SAM"/>
    <property type="match status" value="1"/>
</dbReference>
<protein>
    <submittedName>
        <fullName evidence="8">Coenzyme PQQ synthesis protein E</fullName>
    </submittedName>
</protein>
<dbReference type="Pfam" id="PF04055">
    <property type="entry name" value="Radical_SAM"/>
    <property type="match status" value="1"/>
</dbReference>
<evidence type="ECO:0000256" key="4">
    <source>
        <dbReference type="ARBA" id="ARBA00022723"/>
    </source>
</evidence>
<dbReference type="GO" id="GO:0003824">
    <property type="term" value="F:catalytic activity"/>
    <property type="evidence" value="ECO:0007669"/>
    <property type="project" value="InterPro"/>
</dbReference>
<accession>A0A6I5ZVS9</accession>
<keyword evidence="2" id="KW-0004">4Fe-4S</keyword>
<dbReference type="GO" id="GO:0046872">
    <property type="term" value="F:metal ion binding"/>
    <property type="evidence" value="ECO:0007669"/>
    <property type="project" value="UniProtKB-KW"/>
</dbReference>
<dbReference type="AlphaFoldDB" id="A0A6I5ZVS9"/>
<proteinExistence type="predicted"/>
<keyword evidence="3" id="KW-0949">S-adenosyl-L-methionine</keyword>
<evidence type="ECO:0000256" key="3">
    <source>
        <dbReference type="ARBA" id="ARBA00022691"/>
    </source>
</evidence>
<dbReference type="InterPro" id="IPR034391">
    <property type="entry name" value="AdoMet-like_SPASM_containing"/>
</dbReference>
<evidence type="ECO:0000313" key="9">
    <source>
        <dbReference type="Proteomes" id="UP000425916"/>
    </source>
</evidence>
<dbReference type="InterPro" id="IPR050377">
    <property type="entry name" value="Radical_SAM_PqqE_MftC-like"/>
</dbReference>
<dbReference type="InterPro" id="IPR058240">
    <property type="entry name" value="rSAM_sf"/>
</dbReference>
<keyword evidence="4" id="KW-0479">Metal-binding</keyword>
<sequence>MPWPNLKTFFQRLFPSKRKIPVLQLEVTSRCQLECSFCPHTLLQDGWYDTDIRWDVFERYIVPYLRQVGLIYFQGWGEPLLHPRLFDMLQLAKEQGCRVGFTTNGVLLGPAVLERLVEIQSDILGLSVAGGNQVTHAMLRSGSNLKRLLTNISRLADIKQKQGSPLPKIICSYLMTRRNLHELPAFVELAAGAGADEVVATNLDFTLSPEMEELRAFACPGEVIPEDYLLAVQEAEEQAGRLGLSLRVYPLQFNPDVMVCDAWPLKHIFINSHGEVAPCVYLGLPYKGVVPRYFCRQEAPFTPLNYGKITEGLTRVTNNKAAREFKQPFRYRLDLTKPFLLDNPEVPLPPLPCTNCYKLFGL</sequence>